<gene>
    <name evidence="1" type="ORF">OTI717_LOCUS35162</name>
</gene>
<dbReference type="Proteomes" id="UP000663823">
    <property type="component" value="Unassembled WGS sequence"/>
</dbReference>
<accession>A0A819WRK3</accession>
<organism evidence="1 2">
    <name type="scientific">Rotaria sordida</name>
    <dbReference type="NCBI Taxonomy" id="392033"/>
    <lineage>
        <taxon>Eukaryota</taxon>
        <taxon>Metazoa</taxon>
        <taxon>Spiralia</taxon>
        <taxon>Gnathifera</taxon>
        <taxon>Rotifera</taxon>
        <taxon>Eurotatoria</taxon>
        <taxon>Bdelloidea</taxon>
        <taxon>Philodinida</taxon>
        <taxon>Philodinidae</taxon>
        <taxon>Rotaria</taxon>
    </lineage>
</organism>
<comment type="caution">
    <text evidence="1">The sequence shown here is derived from an EMBL/GenBank/DDBJ whole genome shotgun (WGS) entry which is preliminary data.</text>
</comment>
<dbReference type="AlphaFoldDB" id="A0A819WRK3"/>
<name>A0A819WRK3_9BILA</name>
<feature type="non-terminal residue" evidence="1">
    <location>
        <position position="1"/>
    </location>
</feature>
<dbReference type="EMBL" id="CAJOAX010013305">
    <property type="protein sequence ID" value="CAF4128438.1"/>
    <property type="molecule type" value="Genomic_DNA"/>
</dbReference>
<reference evidence="1" key="1">
    <citation type="submission" date="2021-02" db="EMBL/GenBank/DDBJ databases">
        <authorList>
            <person name="Nowell W R."/>
        </authorList>
    </citation>
    <scope>NUCLEOTIDE SEQUENCE</scope>
</reference>
<evidence type="ECO:0000313" key="1">
    <source>
        <dbReference type="EMBL" id="CAF4128438.1"/>
    </source>
</evidence>
<evidence type="ECO:0000313" key="2">
    <source>
        <dbReference type="Proteomes" id="UP000663823"/>
    </source>
</evidence>
<protein>
    <submittedName>
        <fullName evidence="1">Uncharacterized protein</fullName>
    </submittedName>
</protein>
<proteinExistence type="predicted"/>
<sequence length="49" mass="5959">GKEVCLKFDEKLQESNEEYKRYRTNQNISSPILLWLEYNTLTTGTREYR</sequence>